<dbReference type="Proteomes" id="UP000236161">
    <property type="component" value="Unassembled WGS sequence"/>
</dbReference>
<feature type="transmembrane region" description="Helical" evidence="1">
    <location>
        <begin position="269"/>
        <end position="289"/>
    </location>
</feature>
<protein>
    <submittedName>
        <fullName evidence="2">Uncharacterized protein</fullName>
    </submittedName>
</protein>
<feature type="transmembrane region" description="Helical" evidence="1">
    <location>
        <begin position="85"/>
        <end position="106"/>
    </location>
</feature>
<sequence length="314" mass="34498">MAEASRIIGSSIHSFFCHYHTFASVATVLILPCSAATLLSQALLFPSSSSSSGTLQSVSGRLHSLFAAATFPADNSFFALLNLKLSQTIFTSIFTLPFCLTFLCLAKASIALTNIHDPQSPSLSSFLKLYTNLLHTHLFNIFLIISANSAVFSSLFMVFEFFDFLGIKSSSLVLIPTGIAAVFYSVIFSNVAIVCNLASIVSAMERCRGYNAILRAWVLIRGKVTAALFLALFSNLGLAAIEALFQMRITRAYHRAGRFDLSLFFEGLTVTYMYSILSVLDIVISFSFFKSCRHKLLAKYNIELELEEKGSLVV</sequence>
<feature type="transmembrane region" description="Helical" evidence="1">
    <location>
        <begin position="179"/>
        <end position="203"/>
    </location>
</feature>
<feature type="transmembrane region" description="Helical" evidence="1">
    <location>
        <begin position="224"/>
        <end position="249"/>
    </location>
</feature>
<dbReference type="AlphaFoldDB" id="A0A2I0AAE2"/>
<reference evidence="2 3" key="1">
    <citation type="journal article" date="2017" name="Nature">
        <title>The Apostasia genome and the evolution of orchids.</title>
        <authorList>
            <person name="Zhang G.Q."/>
            <person name="Liu K.W."/>
            <person name="Li Z."/>
            <person name="Lohaus R."/>
            <person name="Hsiao Y.Y."/>
            <person name="Niu S.C."/>
            <person name="Wang J.Y."/>
            <person name="Lin Y.C."/>
            <person name="Xu Q."/>
            <person name="Chen L.J."/>
            <person name="Yoshida K."/>
            <person name="Fujiwara S."/>
            <person name="Wang Z.W."/>
            <person name="Zhang Y.Q."/>
            <person name="Mitsuda N."/>
            <person name="Wang M."/>
            <person name="Liu G.H."/>
            <person name="Pecoraro L."/>
            <person name="Huang H.X."/>
            <person name="Xiao X.J."/>
            <person name="Lin M."/>
            <person name="Wu X.Y."/>
            <person name="Wu W.L."/>
            <person name="Chen Y.Y."/>
            <person name="Chang S.B."/>
            <person name="Sakamoto S."/>
            <person name="Ohme-Takagi M."/>
            <person name="Yagi M."/>
            <person name="Zeng S.J."/>
            <person name="Shen C.Y."/>
            <person name="Yeh C.M."/>
            <person name="Luo Y.B."/>
            <person name="Tsai W.C."/>
            <person name="Van de Peer Y."/>
            <person name="Liu Z.J."/>
        </authorList>
    </citation>
    <scope>NUCLEOTIDE SEQUENCE [LARGE SCALE GENOMIC DNA]</scope>
    <source>
        <strain evidence="3">cv. Shenzhen</strain>
        <tissue evidence="2">Stem</tissue>
    </source>
</reference>
<keyword evidence="1" id="KW-0472">Membrane</keyword>
<evidence type="ECO:0000256" key="1">
    <source>
        <dbReference type="SAM" id="Phobius"/>
    </source>
</evidence>
<accession>A0A2I0AAE2</accession>
<dbReference type="PANTHER" id="PTHR33133:SF3">
    <property type="entry name" value="TRANSMEMBRANE PROTEIN"/>
    <property type="match status" value="1"/>
</dbReference>
<keyword evidence="1" id="KW-0812">Transmembrane</keyword>
<evidence type="ECO:0000313" key="2">
    <source>
        <dbReference type="EMBL" id="PKA52519.1"/>
    </source>
</evidence>
<proteinExistence type="predicted"/>
<organism evidence="2 3">
    <name type="scientific">Apostasia shenzhenica</name>
    <dbReference type="NCBI Taxonomy" id="1088818"/>
    <lineage>
        <taxon>Eukaryota</taxon>
        <taxon>Viridiplantae</taxon>
        <taxon>Streptophyta</taxon>
        <taxon>Embryophyta</taxon>
        <taxon>Tracheophyta</taxon>
        <taxon>Spermatophyta</taxon>
        <taxon>Magnoliopsida</taxon>
        <taxon>Liliopsida</taxon>
        <taxon>Asparagales</taxon>
        <taxon>Orchidaceae</taxon>
        <taxon>Apostasioideae</taxon>
        <taxon>Apostasia</taxon>
    </lineage>
</organism>
<dbReference type="OrthoDB" id="687732at2759"/>
<feature type="transmembrane region" description="Helical" evidence="1">
    <location>
        <begin position="138"/>
        <end position="159"/>
    </location>
</feature>
<dbReference type="EMBL" id="KZ452001">
    <property type="protein sequence ID" value="PKA52519.1"/>
    <property type="molecule type" value="Genomic_DNA"/>
</dbReference>
<dbReference type="STRING" id="1088818.A0A2I0AAE2"/>
<feature type="transmembrane region" description="Helical" evidence="1">
    <location>
        <begin position="21"/>
        <end position="45"/>
    </location>
</feature>
<name>A0A2I0AAE2_9ASPA</name>
<evidence type="ECO:0000313" key="3">
    <source>
        <dbReference type="Proteomes" id="UP000236161"/>
    </source>
</evidence>
<gene>
    <name evidence="2" type="ORF">AXF42_Ash001499</name>
</gene>
<keyword evidence="1" id="KW-1133">Transmembrane helix</keyword>
<keyword evidence="3" id="KW-1185">Reference proteome</keyword>
<dbReference type="PANTHER" id="PTHR33133">
    <property type="entry name" value="OS08G0107100 PROTEIN-RELATED"/>
    <property type="match status" value="1"/>
</dbReference>